<dbReference type="Pfam" id="PF01419">
    <property type="entry name" value="Jacalin"/>
    <property type="match status" value="1"/>
</dbReference>
<evidence type="ECO:0000259" key="7">
    <source>
        <dbReference type="PROSITE" id="PS51752"/>
    </source>
</evidence>
<evidence type="ECO:0000256" key="2">
    <source>
        <dbReference type="ARBA" id="ARBA00004613"/>
    </source>
</evidence>
<dbReference type="InterPro" id="IPR020864">
    <property type="entry name" value="MACPF"/>
</dbReference>
<dbReference type="Gene3D" id="2.100.10.30">
    <property type="entry name" value="Jacalin-like lectin domain"/>
    <property type="match status" value="1"/>
</dbReference>
<dbReference type="PANTHER" id="PTHR45742">
    <property type="entry name" value="COMPLEMENT COMPONENT C6"/>
    <property type="match status" value="1"/>
</dbReference>
<dbReference type="PROSITE" id="PS51412">
    <property type="entry name" value="MACPF_2"/>
    <property type="match status" value="1"/>
</dbReference>
<organism evidence="8 9">
    <name type="scientific">Croceitalea dokdonensis DOKDO 023</name>
    <dbReference type="NCBI Taxonomy" id="1300341"/>
    <lineage>
        <taxon>Bacteria</taxon>
        <taxon>Pseudomonadati</taxon>
        <taxon>Bacteroidota</taxon>
        <taxon>Flavobacteriia</taxon>
        <taxon>Flavobacteriales</taxon>
        <taxon>Flavobacteriaceae</taxon>
        <taxon>Croceitalea</taxon>
    </lineage>
</organism>
<dbReference type="InterPro" id="IPR036404">
    <property type="entry name" value="Jacalin-like_lectin_dom_sf"/>
</dbReference>
<evidence type="ECO:0000313" key="9">
    <source>
        <dbReference type="Proteomes" id="UP000050280"/>
    </source>
</evidence>
<dbReference type="EMBL" id="LDJX01000011">
    <property type="protein sequence ID" value="KPM30334.1"/>
    <property type="molecule type" value="Genomic_DNA"/>
</dbReference>
<dbReference type="GO" id="GO:0016020">
    <property type="term" value="C:membrane"/>
    <property type="evidence" value="ECO:0007669"/>
    <property type="project" value="UniProtKB-SubCell"/>
</dbReference>
<keyword evidence="9" id="KW-1185">Reference proteome</keyword>
<dbReference type="Pfam" id="PF01823">
    <property type="entry name" value="MACPF"/>
    <property type="match status" value="1"/>
</dbReference>
<evidence type="ECO:0000256" key="3">
    <source>
        <dbReference type="ARBA" id="ARBA00022525"/>
    </source>
</evidence>
<evidence type="ECO:0008006" key="10">
    <source>
        <dbReference type="Google" id="ProtNLM"/>
    </source>
</evidence>
<comment type="subcellular location">
    <subcellularLocation>
        <location evidence="1">Membrane</location>
    </subcellularLocation>
    <subcellularLocation>
        <location evidence="2">Secreted</location>
    </subcellularLocation>
</comment>
<dbReference type="AlphaFoldDB" id="A0A0P7ARA5"/>
<proteinExistence type="predicted"/>
<evidence type="ECO:0000259" key="6">
    <source>
        <dbReference type="PROSITE" id="PS51412"/>
    </source>
</evidence>
<accession>A0A0P7ARA5</accession>
<keyword evidence="5" id="KW-1015">Disulfide bond</keyword>
<dbReference type="InterPro" id="IPR001229">
    <property type="entry name" value="Jacalin-like_lectin_dom"/>
</dbReference>
<feature type="domain" description="MACPF" evidence="6">
    <location>
        <begin position="476"/>
        <end position="824"/>
    </location>
</feature>
<evidence type="ECO:0000313" key="8">
    <source>
        <dbReference type="EMBL" id="KPM30334.1"/>
    </source>
</evidence>
<evidence type="ECO:0000256" key="1">
    <source>
        <dbReference type="ARBA" id="ARBA00004370"/>
    </source>
</evidence>
<dbReference type="InterPro" id="IPR020863">
    <property type="entry name" value="MACPF_CS"/>
</dbReference>
<dbReference type="InterPro" id="IPR036375">
    <property type="entry name" value="Hemopexin-like_dom_sf"/>
</dbReference>
<gene>
    <name evidence="8" type="ORF">I595_3630</name>
</gene>
<feature type="domain" description="Jacalin-type lectin" evidence="7">
    <location>
        <begin position="241"/>
        <end position="390"/>
    </location>
</feature>
<evidence type="ECO:0000256" key="4">
    <source>
        <dbReference type="ARBA" id="ARBA00023136"/>
    </source>
</evidence>
<evidence type="ECO:0000256" key="5">
    <source>
        <dbReference type="ARBA" id="ARBA00023157"/>
    </source>
</evidence>
<keyword evidence="3" id="KW-0964">Secreted</keyword>
<keyword evidence="4" id="KW-0472">Membrane</keyword>
<reference evidence="8 9" key="1">
    <citation type="submission" date="2015-09" db="EMBL/GenBank/DDBJ databases">
        <title>Genome sequence of the marine flavobacterium Croceitalea dokdonensis DOKDO 023 that contains proton- and sodium-pumping rhodopsins.</title>
        <authorList>
            <person name="Kwon S.-K."/>
            <person name="Lee H.K."/>
            <person name="Kwak M.-J."/>
            <person name="Kim J.F."/>
        </authorList>
    </citation>
    <scope>NUCLEOTIDE SEQUENCE [LARGE SCALE GENOMIC DNA]</scope>
    <source>
        <strain evidence="8 9">DOKDO 023</strain>
    </source>
</reference>
<dbReference type="PANTHER" id="PTHR45742:SF8">
    <property type="entry name" value="FLOCCULATION PROTEIN FLO11"/>
    <property type="match status" value="1"/>
</dbReference>
<dbReference type="PROSITE" id="PS51752">
    <property type="entry name" value="JACALIN_LECTIN"/>
    <property type="match status" value="1"/>
</dbReference>
<protein>
    <recommendedName>
        <fullName evidence="10">MACPF domain-containing protein</fullName>
    </recommendedName>
</protein>
<dbReference type="InterPro" id="IPR036359">
    <property type="entry name" value="Thiol_cytolysin_sf"/>
</dbReference>
<dbReference type="SUPFAM" id="SSF50923">
    <property type="entry name" value="Hemopexin-like domain"/>
    <property type="match status" value="1"/>
</dbReference>
<dbReference type="SUPFAM" id="SSF56978">
    <property type="entry name" value="Perfringolysin"/>
    <property type="match status" value="1"/>
</dbReference>
<comment type="caution">
    <text evidence="8">The sequence shown here is derived from an EMBL/GenBank/DDBJ whole genome shotgun (WGS) entry which is preliminary data.</text>
</comment>
<dbReference type="Proteomes" id="UP000050280">
    <property type="component" value="Unassembled WGS sequence"/>
</dbReference>
<dbReference type="STRING" id="1300341.I595_3630"/>
<sequence>MLGVLLSLTIVLVNAQEKFDLLAQDNPVITGAAFVPSMGKAVLFANSQLTFYPLGEQSKQLEWLTLSGLEHITAVLGTGQDEIFVFDGGFYIRVQPSTGTLLSEWTQWVGLPNQWRNKITAIANWDDTSILLFNGTAYVRYDFVQQDYIDTGDISLWPNWPQNWDNGATASLNIDDGFIYFFNEGQVVPYNFEEQRFFDVQSLTTAFGESGSHVAREKVNPNPVVRMEGCISGTTNDALTLQKTPLYGSNQSTSIEDRFPEGLEFKEVKIFTSKIWGKTVVCGLQTIFKDATGAAQPAKVFGKTSSTVHSVKLQGDECIVGISGDVGGDTGNYLNNVQIITSSKSSERVGNKFARNAQQFSITLPDGAKFNGFYGTFSTNISAIGIKYFGSEPEKVVSRPVRSANSPSSDQARTKQYVANSGGVTAEQAMQLGMGMPPNMIDGLDDGQDDATVVNDDGYEIVDAYIDDYDDFTSELGNMAEFMVQPLSGIDWLGAGFDILYFDPLNPNDLKPRKSFRTVLVTNSPARAGNKNQYLKPFGSEFYSANAGSVADSTSWVTSYQQFTNSFNISMSPSVSVPGVASGSFSPSYSQMNSTSIGSESIYMFNKIKRKLHEVELKLTWVDNVTGQKYKQKLDRSFKQQVAELPVPTGPVKNLEITQRNQRLPNELSVLQGKYYGLINKYGTHFAKKVAYGGQYISRTQVKRSQYEKTRMTEAGFKAEAEATIKGVTVGNKVDFGFKDGSTTQKGNQAFRRDVFVQGGNGEDDLDKWRNKVDENLAPIEIYFAPMSEILVPNMFADDPDIGKKSEVLAIMIDKYITDKYKEGQTSKNDFFRALPDLPVPGNVMIKNNGGYVMWFTVRYEYQGEWETKESDNFTLGFTEDIEIPVGAKNITITASQTTGEIFTETLEKPEIVCYKCGGTIFKTNYSKCDE</sequence>
<name>A0A0P7ARA5_9FLAO</name>
<dbReference type="GO" id="GO:0005576">
    <property type="term" value="C:extracellular region"/>
    <property type="evidence" value="ECO:0007669"/>
    <property type="project" value="UniProtKB-SubCell"/>
</dbReference>
<dbReference type="GO" id="GO:0015485">
    <property type="term" value="F:cholesterol binding"/>
    <property type="evidence" value="ECO:0007669"/>
    <property type="project" value="InterPro"/>
</dbReference>
<dbReference type="Gene3D" id="2.110.10.10">
    <property type="entry name" value="Hemopexin-like domain"/>
    <property type="match status" value="1"/>
</dbReference>
<dbReference type="PROSITE" id="PS00279">
    <property type="entry name" value="MACPF_1"/>
    <property type="match status" value="1"/>
</dbReference>
<dbReference type="Gene3D" id="2.60.40.1430">
    <property type="entry name" value="Perfringolysin, domain 4"/>
    <property type="match status" value="1"/>
</dbReference>
<dbReference type="InterPro" id="IPR038700">
    <property type="entry name" value="Thiol_cytolys_C_sf"/>
</dbReference>
<dbReference type="SUPFAM" id="SSF51101">
    <property type="entry name" value="Mannose-binding lectins"/>
    <property type="match status" value="1"/>
</dbReference>